<dbReference type="Ensembl" id="ENSSSCT00045035543.1">
    <property type="protein sequence ID" value="ENSSSCP00045024685.1"/>
    <property type="gene ID" value="ENSSSCG00045020837.1"/>
</dbReference>
<dbReference type="Ensembl" id="ENSSSCT00025088490.1">
    <property type="protein sequence ID" value="ENSSSCP00025038660.1"/>
    <property type="gene ID" value="ENSSSCG00025064532.1"/>
</dbReference>
<name>A0A8D0SZQ3_PIG</name>
<comment type="similarity">
    <text evidence="1">Belongs to the UPF0462 family.</text>
</comment>
<proteinExistence type="inferred from homology"/>
<accession>A0A8D0SZQ3</accession>
<organism evidence="2 3">
    <name type="scientific">Sus scrofa</name>
    <name type="common">Pig</name>
    <dbReference type="NCBI Taxonomy" id="9823"/>
    <lineage>
        <taxon>Eukaryota</taxon>
        <taxon>Metazoa</taxon>
        <taxon>Chordata</taxon>
        <taxon>Craniata</taxon>
        <taxon>Vertebrata</taxon>
        <taxon>Euteleostomi</taxon>
        <taxon>Mammalia</taxon>
        <taxon>Eutheria</taxon>
        <taxon>Laurasiatheria</taxon>
        <taxon>Artiodactyla</taxon>
        <taxon>Suina</taxon>
        <taxon>Suidae</taxon>
        <taxon>Sus</taxon>
    </lineage>
</organism>
<dbReference type="Ensembl" id="ENSSSCT00050086053.1">
    <property type="protein sequence ID" value="ENSSSCP00050036943.1"/>
    <property type="gene ID" value="ENSSSCG00050063186.1"/>
</dbReference>
<dbReference type="Proteomes" id="UP000694728">
    <property type="component" value="Unplaced"/>
</dbReference>
<dbReference type="PANTHER" id="PTHR31475">
    <property type="entry name" value="UPF0462 PROTEIN"/>
    <property type="match status" value="1"/>
</dbReference>
<dbReference type="Ensembl" id="ENSSSCT00060037844.1">
    <property type="protein sequence ID" value="ENSSSCP00060016097.1"/>
    <property type="gene ID" value="ENSSSCG00060027968.1"/>
</dbReference>
<dbReference type="Ensembl" id="ENSSSCT00035052213.1">
    <property type="protein sequence ID" value="ENSSSCP00035020986.1"/>
    <property type="gene ID" value="ENSSSCG00035039313.1"/>
</dbReference>
<dbReference type="Proteomes" id="UP000694723">
    <property type="component" value="Unplaced"/>
</dbReference>
<dbReference type="Ensembl" id="ENSSSCT00055036691.1">
    <property type="protein sequence ID" value="ENSSSCP00055029160.1"/>
    <property type="gene ID" value="ENSSSCG00055018756.1"/>
</dbReference>
<dbReference type="Proteomes" id="UP000694720">
    <property type="component" value="Unplaced"/>
</dbReference>
<dbReference type="Ensembl" id="ENSSSCT00030022892.1">
    <property type="protein sequence ID" value="ENSSSCP00030010291.1"/>
    <property type="gene ID" value="ENSSSCG00030016537.1"/>
</dbReference>
<evidence type="ECO:0000313" key="2">
    <source>
        <dbReference type="Ensembl" id="ENSSSCP00025038660.1"/>
    </source>
</evidence>
<dbReference type="Proteomes" id="UP000694727">
    <property type="component" value="Unplaced"/>
</dbReference>
<reference evidence="2" key="1">
    <citation type="submission" date="2025-05" db="UniProtKB">
        <authorList>
            <consortium name="Ensembl"/>
        </authorList>
    </citation>
    <scope>IDENTIFICATION</scope>
</reference>
<sequence>MEYRITTTWDSLPVLQRPMTLRFKSGVQGLLMEVNAPFFDDPLASPGEAGQAFYGLWEYEGVLNQKYLEICEFSQFSSLT</sequence>
<dbReference type="PANTHER" id="PTHR31475:SF6">
    <property type="entry name" value="UPF0462 PROTEIN C4ORF33 HOMOLOG"/>
    <property type="match status" value="1"/>
</dbReference>
<dbReference type="Proteomes" id="UP000694570">
    <property type="component" value="Unplaced"/>
</dbReference>
<dbReference type="Proteomes" id="UP000694571">
    <property type="component" value="Unplaced"/>
</dbReference>
<evidence type="ECO:0000313" key="3">
    <source>
        <dbReference type="Proteomes" id="UP000694727"/>
    </source>
</evidence>
<dbReference type="AlphaFoldDB" id="A0A8D0SZQ3"/>
<dbReference type="Proteomes" id="UP000694724">
    <property type="component" value="Unplaced"/>
</dbReference>
<evidence type="ECO:0000256" key="1">
    <source>
        <dbReference type="ARBA" id="ARBA00038085"/>
    </source>
</evidence>
<protein>
    <submittedName>
        <fullName evidence="2">Uncharacterized protein</fullName>
    </submittedName>
</protein>